<keyword evidence="1" id="KW-1133">Transmembrane helix</keyword>
<evidence type="ECO:0000313" key="3">
    <source>
        <dbReference type="Proteomes" id="UP000694428"/>
    </source>
</evidence>
<evidence type="ECO:0000256" key="1">
    <source>
        <dbReference type="SAM" id="Phobius"/>
    </source>
</evidence>
<organism evidence="2 3">
    <name type="scientific">Pavo cristatus</name>
    <name type="common">Indian peafowl</name>
    <name type="synonym">Blue peafowl</name>
    <dbReference type="NCBI Taxonomy" id="9049"/>
    <lineage>
        <taxon>Eukaryota</taxon>
        <taxon>Metazoa</taxon>
        <taxon>Chordata</taxon>
        <taxon>Craniata</taxon>
        <taxon>Vertebrata</taxon>
        <taxon>Euteleostomi</taxon>
        <taxon>Archelosauria</taxon>
        <taxon>Archosauria</taxon>
        <taxon>Dinosauria</taxon>
        <taxon>Saurischia</taxon>
        <taxon>Theropoda</taxon>
        <taxon>Coelurosauria</taxon>
        <taxon>Aves</taxon>
        <taxon>Neognathae</taxon>
        <taxon>Galloanserae</taxon>
        <taxon>Galliformes</taxon>
        <taxon>Phasianidae</taxon>
        <taxon>Phasianinae</taxon>
        <taxon>Pavo</taxon>
    </lineage>
</organism>
<dbReference type="Ensembl" id="ENSPSTT00000026047.1">
    <property type="protein sequence ID" value="ENSPSTP00000024754.1"/>
    <property type="gene ID" value="ENSPSTG00000018271.1"/>
</dbReference>
<keyword evidence="1" id="KW-0472">Membrane</keyword>
<dbReference type="AlphaFoldDB" id="A0A8C9LFJ9"/>
<accession>A0A8C9LFJ9</accession>
<protein>
    <submittedName>
        <fullName evidence="2">Uncharacterized protein</fullName>
    </submittedName>
</protein>
<sequence>MKDIDIGKEYIIPSPGYRSVRERADSVQHDEQEGSKFQHAKHQVGLFSSLFALLSLLIKLHAATLLLCQLCVGLLP</sequence>
<reference evidence="2" key="2">
    <citation type="submission" date="2025-09" db="UniProtKB">
        <authorList>
            <consortium name="Ensembl"/>
        </authorList>
    </citation>
    <scope>IDENTIFICATION</scope>
</reference>
<name>A0A8C9LFJ9_PAVCR</name>
<evidence type="ECO:0000313" key="2">
    <source>
        <dbReference type="Ensembl" id="ENSPSTP00000024754.1"/>
    </source>
</evidence>
<proteinExistence type="predicted"/>
<dbReference type="Proteomes" id="UP000694428">
    <property type="component" value="Unplaced"/>
</dbReference>
<feature type="transmembrane region" description="Helical" evidence="1">
    <location>
        <begin position="46"/>
        <end position="75"/>
    </location>
</feature>
<reference evidence="2" key="1">
    <citation type="submission" date="2025-08" db="UniProtKB">
        <authorList>
            <consortium name="Ensembl"/>
        </authorList>
    </citation>
    <scope>IDENTIFICATION</scope>
</reference>
<keyword evidence="3" id="KW-1185">Reference proteome</keyword>
<keyword evidence="1" id="KW-0812">Transmembrane</keyword>